<evidence type="ECO:0000256" key="5">
    <source>
        <dbReference type="ARBA" id="ARBA00022827"/>
    </source>
</evidence>
<dbReference type="PANTHER" id="PTHR15944">
    <property type="entry name" value="FARNESYLCYSTEINE LYASE"/>
    <property type="match status" value="1"/>
</dbReference>
<dbReference type="SUPFAM" id="SSF51905">
    <property type="entry name" value="FAD/NAD(P)-binding domain"/>
    <property type="match status" value="1"/>
</dbReference>
<dbReference type="EMBL" id="QMDY01000001">
    <property type="protein sequence ID" value="KAB7519856.1"/>
    <property type="molecule type" value="Genomic_DNA"/>
</dbReference>
<dbReference type="Proteomes" id="UP000326207">
    <property type="component" value="Unassembled WGS sequence"/>
</dbReference>
<comment type="similarity">
    <text evidence="2">Belongs to the prenylcysteine oxidase family.</text>
</comment>
<keyword evidence="5" id="KW-0274">FAD</keyword>
<dbReference type="Gene3D" id="3.50.50.60">
    <property type="entry name" value="FAD/NAD(P)-binding domain"/>
    <property type="match status" value="1"/>
</dbReference>
<evidence type="ECO:0000256" key="6">
    <source>
        <dbReference type="ARBA" id="ARBA00023002"/>
    </source>
</evidence>
<evidence type="ECO:0000256" key="2">
    <source>
        <dbReference type="ARBA" id="ARBA00009967"/>
    </source>
</evidence>
<evidence type="ECO:0000259" key="9">
    <source>
        <dbReference type="Pfam" id="PF01593"/>
    </source>
</evidence>
<organism evidence="11 12">
    <name type="scientific">Halosegnis rubeus</name>
    <dbReference type="NCBI Taxonomy" id="2212850"/>
    <lineage>
        <taxon>Archaea</taxon>
        <taxon>Methanobacteriati</taxon>
        <taxon>Methanobacteriota</taxon>
        <taxon>Stenosarchaea group</taxon>
        <taxon>Halobacteria</taxon>
        <taxon>Halobacteriales</taxon>
        <taxon>Natronomonadaceae</taxon>
        <taxon>Halosegnis</taxon>
    </lineage>
</organism>
<evidence type="ECO:0000256" key="7">
    <source>
        <dbReference type="ARBA" id="ARBA00023180"/>
    </source>
</evidence>
<gene>
    <name evidence="11" type="ORF">DP108_00970</name>
</gene>
<evidence type="ECO:0000256" key="1">
    <source>
        <dbReference type="ARBA" id="ARBA00001974"/>
    </source>
</evidence>
<reference evidence="11 12" key="1">
    <citation type="submission" date="2019-10" db="EMBL/GenBank/DDBJ databases">
        <title>Unraveling microbial dark matter from salterns through culturing: the case of the genus Halosegnis.</title>
        <authorList>
            <person name="Duran-Viseras A."/>
            <person name="Andrei A.-S."/>
            <person name="Vera-Gargallo B."/>
            <person name="Ghai R."/>
            <person name="Sanchez-Porro C."/>
            <person name="Ventosa A."/>
        </authorList>
    </citation>
    <scope>NUCLEOTIDE SEQUENCE [LARGE SCALE GENOMIC DNA]</scope>
    <source>
        <strain evidence="11 12">F19-13</strain>
    </source>
</reference>
<accession>A0A5N5ULS8</accession>
<evidence type="ECO:0000313" key="11">
    <source>
        <dbReference type="EMBL" id="KAB7519856.1"/>
    </source>
</evidence>
<dbReference type="GO" id="GO:0030327">
    <property type="term" value="P:prenylated protein catabolic process"/>
    <property type="evidence" value="ECO:0007669"/>
    <property type="project" value="TreeGrafter"/>
</dbReference>
<keyword evidence="6" id="KW-0560">Oxidoreductase</keyword>
<proteinExistence type="inferred from homology"/>
<keyword evidence="4" id="KW-0732">Signal</keyword>
<dbReference type="AlphaFoldDB" id="A0A5N5ULS8"/>
<keyword evidence="7" id="KW-0325">Glycoprotein</keyword>
<dbReference type="InterPro" id="IPR017046">
    <property type="entry name" value="Prenylcysteine_Oxase1"/>
</dbReference>
<protein>
    <submittedName>
        <fullName evidence="11">Uncharacterized protein</fullName>
    </submittedName>
</protein>
<feature type="domain" description="Amine oxidase" evidence="9">
    <location>
        <begin position="2"/>
        <end position="72"/>
    </location>
</feature>
<evidence type="ECO:0000259" key="10">
    <source>
        <dbReference type="Pfam" id="PF07156"/>
    </source>
</evidence>
<dbReference type="InterPro" id="IPR036188">
    <property type="entry name" value="FAD/NAD-bd_sf"/>
</dbReference>
<keyword evidence="3" id="KW-0285">Flavoprotein</keyword>
<sequence>MYEASERVGGRLRAVSVGGRRFEAGEKHIHERNHCIDSFVDRFGFQRRPVSRGAERTGVWDGRRFPLTTAGTEPVTLFRLLTRYGLSPRRARAEAEAVADRFDAIYDHAETAFETPERLFEAVGLGEVCTQSGREFLIDHGVGSQFVDELVAGTTRTIYGQDPTLNALACLVALTGMGSGTYTLDVANADLCRRLLADADAAGVAVRVRRRDGGSELAGVPAIRPGDADPAVSTRRRALLRERDGVGGVDDGDASDRGPDGRESGRARHLNGEWVGLRPPGFEGVGERAGELAVRQVDHAEGRRPVERMWHLHDRLDGVDESERPRDVVAGPDLKPVVVGKRLAVAHADCLR</sequence>
<name>A0A5N5ULS8_9EURY</name>
<evidence type="ECO:0000256" key="4">
    <source>
        <dbReference type="ARBA" id="ARBA00022729"/>
    </source>
</evidence>
<dbReference type="GO" id="GO:0001735">
    <property type="term" value="F:prenylcysteine oxidase activity"/>
    <property type="evidence" value="ECO:0007669"/>
    <property type="project" value="InterPro"/>
</dbReference>
<dbReference type="InterPro" id="IPR010795">
    <property type="entry name" value="Prenylcys_lyase"/>
</dbReference>
<dbReference type="PANTHER" id="PTHR15944:SF0">
    <property type="entry name" value="PRENYLCYSTEINE LYASE DOMAIN-CONTAINING PROTEIN"/>
    <property type="match status" value="1"/>
</dbReference>
<comment type="cofactor">
    <cofactor evidence="1">
        <name>FAD</name>
        <dbReference type="ChEBI" id="CHEBI:57692"/>
    </cofactor>
</comment>
<evidence type="ECO:0000313" key="12">
    <source>
        <dbReference type="Proteomes" id="UP000326207"/>
    </source>
</evidence>
<feature type="compositionally biased region" description="Basic and acidic residues" evidence="8">
    <location>
        <begin position="254"/>
        <end position="266"/>
    </location>
</feature>
<comment type="caution">
    <text evidence="11">The sequence shown here is derived from an EMBL/GenBank/DDBJ whole genome shotgun (WGS) entry which is preliminary data.</text>
</comment>
<dbReference type="Pfam" id="PF01593">
    <property type="entry name" value="Amino_oxidase"/>
    <property type="match status" value="1"/>
</dbReference>
<feature type="domain" description="Prenylcysteine lyase" evidence="10">
    <location>
        <begin position="75"/>
        <end position="203"/>
    </location>
</feature>
<evidence type="ECO:0000256" key="8">
    <source>
        <dbReference type="SAM" id="MobiDB-lite"/>
    </source>
</evidence>
<dbReference type="Pfam" id="PF07156">
    <property type="entry name" value="Prenylcys_lyase"/>
    <property type="match status" value="1"/>
</dbReference>
<dbReference type="GO" id="GO:0030328">
    <property type="term" value="P:prenylcysteine catabolic process"/>
    <property type="evidence" value="ECO:0007669"/>
    <property type="project" value="InterPro"/>
</dbReference>
<feature type="region of interest" description="Disordered" evidence="8">
    <location>
        <begin position="240"/>
        <end position="270"/>
    </location>
</feature>
<dbReference type="InterPro" id="IPR002937">
    <property type="entry name" value="Amino_oxidase"/>
</dbReference>
<evidence type="ECO:0000256" key="3">
    <source>
        <dbReference type="ARBA" id="ARBA00022630"/>
    </source>
</evidence>